<accession>A0A8S4R440</accession>
<sequence length="37" mass="4414">LKFLQPDPFKKRTPFCYLLRFSLANLLKEELEASTKK</sequence>
<comment type="caution">
    <text evidence="1">The sequence shown here is derived from an EMBL/GenBank/DDBJ whole genome shotgun (WGS) entry which is preliminary data.</text>
</comment>
<keyword evidence="2" id="KW-1185">Reference proteome</keyword>
<dbReference type="EMBL" id="CAKXAJ010023117">
    <property type="protein sequence ID" value="CAH2227418.1"/>
    <property type="molecule type" value="Genomic_DNA"/>
</dbReference>
<reference evidence="1" key="1">
    <citation type="submission" date="2022-03" db="EMBL/GenBank/DDBJ databases">
        <authorList>
            <person name="Lindestad O."/>
        </authorList>
    </citation>
    <scope>NUCLEOTIDE SEQUENCE</scope>
</reference>
<proteinExistence type="predicted"/>
<protein>
    <submittedName>
        <fullName evidence="1">Jg22147 protein</fullName>
    </submittedName>
</protein>
<gene>
    <name evidence="1" type="primary">jg22147</name>
    <name evidence="1" type="ORF">PAEG_LOCUS7933</name>
</gene>
<evidence type="ECO:0000313" key="2">
    <source>
        <dbReference type="Proteomes" id="UP000838756"/>
    </source>
</evidence>
<feature type="non-terminal residue" evidence="1">
    <location>
        <position position="1"/>
    </location>
</feature>
<dbReference type="Proteomes" id="UP000838756">
    <property type="component" value="Unassembled WGS sequence"/>
</dbReference>
<organism evidence="1 2">
    <name type="scientific">Pararge aegeria aegeria</name>
    <dbReference type="NCBI Taxonomy" id="348720"/>
    <lineage>
        <taxon>Eukaryota</taxon>
        <taxon>Metazoa</taxon>
        <taxon>Ecdysozoa</taxon>
        <taxon>Arthropoda</taxon>
        <taxon>Hexapoda</taxon>
        <taxon>Insecta</taxon>
        <taxon>Pterygota</taxon>
        <taxon>Neoptera</taxon>
        <taxon>Endopterygota</taxon>
        <taxon>Lepidoptera</taxon>
        <taxon>Glossata</taxon>
        <taxon>Ditrysia</taxon>
        <taxon>Papilionoidea</taxon>
        <taxon>Nymphalidae</taxon>
        <taxon>Satyrinae</taxon>
        <taxon>Satyrini</taxon>
        <taxon>Parargina</taxon>
        <taxon>Pararge</taxon>
    </lineage>
</organism>
<name>A0A8S4R440_9NEOP</name>
<dbReference type="AlphaFoldDB" id="A0A8S4R440"/>
<evidence type="ECO:0000313" key="1">
    <source>
        <dbReference type="EMBL" id="CAH2227418.1"/>
    </source>
</evidence>